<gene>
    <name evidence="2" type="ORF">PAC_02142</name>
</gene>
<keyword evidence="3" id="KW-1185">Reference proteome</keyword>
<evidence type="ECO:0000313" key="3">
    <source>
        <dbReference type="Proteomes" id="UP000184330"/>
    </source>
</evidence>
<dbReference type="Proteomes" id="UP000184330">
    <property type="component" value="Unassembled WGS sequence"/>
</dbReference>
<accession>A0A1L7WHL5</accession>
<sequence length="330" mass="36337">MSEKNLSRKPAVTDRVNTEGRNDDLVPNQPGPHAEPNLPTVGHGALPTRGGTTHLRGRGHGREPNSALRPTVCPHTDLREGQVHRTGVHPGDSGRQGWTRLGGFRGNVSGLGRSNDLRRLLARQQERRAQFRDDDLMFFGGLIKQIQLVNAQVQELKKGPGGGSYKDSSPMPSTPASRLPQIYIPIQEQRNTAAPLTIDDPAHDIEHFPDSISSPAPPLDDTPLPDEDPYLDVVMQHYLSGMKGDHIPTQDLKDLKEIAKKFRGETQEKLDNILGKQLLVGFDDVPGVPENELGLVLPELVSSMLRDLFFVLEKTRLEDEQAALNRGSSV</sequence>
<feature type="region of interest" description="Disordered" evidence="1">
    <location>
        <begin position="1"/>
        <end position="73"/>
    </location>
</feature>
<protein>
    <submittedName>
        <fullName evidence="2">Uncharacterized protein</fullName>
    </submittedName>
</protein>
<reference evidence="2 3" key="1">
    <citation type="submission" date="2016-03" db="EMBL/GenBank/DDBJ databases">
        <authorList>
            <person name="Ploux O."/>
        </authorList>
    </citation>
    <scope>NUCLEOTIDE SEQUENCE [LARGE SCALE GENOMIC DNA]</scope>
    <source>
        <strain evidence="2 3">UAMH 11012</strain>
    </source>
</reference>
<organism evidence="2 3">
    <name type="scientific">Phialocephala subalpina</name>
    <dbReference type="NCBI Taxonomy" id="576137"/>
    <lineage>
        <taxon>Eukaryota</taxon>
        <taxon>Fungi</taxon>
        <taxon>Dikarya</taxon>
        <taxon>Ascomycota</taxon>
        <taxon>Pezizomycotina</taxon>
        <taxon>Leotiomycetes</taxon>
        <taxon>Helotiales</taxon>
        <taxon>Mollisiaceae</taxon>
        <taxon>Phialocephala</taxon>
        <taxon>Phialocephala fortinii species complex</taxon>
    </lineage>
</organism>
<evidence type="ECO:0000313" key="2">
    <source>
        <dbReference type="EMBL" id="CZR52265.1"/>
    </source>
</evidence>
<proteinExistence type="predicted"/>
<dbReference type="EMBL" id="FJOG01000002">
    <property type="protein sequence ID" value="CZR52265.1"/>
    <property type="molecule type" value="Genomic_DNA"/>
</dbReference>
<dbReference type="AlphaFoldDB" id="A0A1L7WHL5"/>
<evidence type="ECO:0000256" key="1">
    <source>
        <dbReference type="SAM" id="MobiDB-lite"/>
    </source>
</evidence>
<name>A0A1L7WHL5_9HELO</name>